<dbReference type="InterPro" id="IPR020818">
    <property type="entry name" value="Chaperonin_GroES"/>
</dbReference>
<dbReference type="GO" id="GO:0046872">
    <property type="term" value="F:metal ion binding"/>
    <property type="evidence" value="ECO:0007669"/>
    <property type="project" value="TreeGrafter"/>
</dbReference>
<keyword evidence="3" id="KW-0963">Cytoplasm</keyword>
<dbReference type="PANTHER" id="PTHR10772:SF58">
    <property type="entry name" value="CO-CHAPERONIN GROES"/>
    <property type="match status" value="1"/>
</dbReference>
<name>A0A1D7QYM5_9BACI</name>
<dbReference type="SUPFAM" id="SSF50129">
    <property type="entry name" value="GroES-like"/>
    <property type="match status" value="1"/>
</dbReference>
<dbReference type="NCBIfam" id="NF001533">
    <property type="entry name" value="PRK00364.2-4"/>
    <property type="match status" value="1"/>
</dbReference>
<comment type="function">
    <text evidence="3 4">Together with the chaperonin GroEL, plays an essential role in assisting protein folding. The GroEL-GroES system forms a nano-cage that allows encapsulation of the non-native substrate proteins and provides a physical environment optimized to promote and accelerate protein folding. GroES binds to the apical surface of the GroEL ring, thereby capping the opening of the GroEL channel.</text>
</comment>
<dbReference type="AlphaFoldDB" id="A0A1D7QYM5"/>
<keyword evidence="5" id="KW-0346">Stress response</keyword>
<dbReference type="InterPro" id="IPR037124">
    <property type="entry name" value="Chaperonin_GroES_sf"/>
</dbReference>
<dbReference type="OrthoDB" id="9806791at2"/>
<dbReference type="InterPro" id="IPR018369">
    <property type="entry name" value="Chaprnonin_Cpn10_CS"/>
</dbReference>
<dbReference type="GO" id="GO:0051082">
    <property type="term" value="F:unfolded protein binding"/>
    <property type="evidence" value="ECO:0007669"/>
    <property type="project" value="TreeGrafter"/>
</dbReference>
<accession>A0A1D7QYM5</accession>
<comment type="similarity">
    <text evidence="1 3 4">Belongs to the GroES chaperonin family.</text>
</comment>
<dbReference type="GO" id="GO:0005737">
    <property type="term" value="C:cytoplasm"/>
    <property type="evidence" value="ECO:0007669"/>
    <property type="project" value="UniProtKB-SubCell"/>
</dbReference>
<keyword evidence="2 3" id="KW-0143">Chaperone</keyword>
<dbReference type="KEGG" id="bbev:BBEV_2765"/>
<keyword evidence="6" id="KW-1185">Reference proteome</keyword>
<sequence length="94" mass="10231">MLKPLGDRIVIELVEKEEKTASGIVLPDSAKEKPQEGKVIAVGKGRVTENGETVRPELSEGDKVVFSKYAGSEVKFEGKEYTILRESDVLAIIG</sequence>
<evidence type="ECO:0000256" key="1">
    <source>
        <dbReference type="ARBA" id="ARBA00006975"/>
    </source>
</evidence>
<dbReference type="EMBL" id="CP012502">
    <property type="protein sequence ID" value="AOM84102.1"/>
    <property type="molecule type" value="Genomic_DNA"/>
</dbReference>
<dbReference type="NCBIfam" id="NF001534">
    <property type="entry name" value="PRK00364.2-5"/>
    <property type="match status" value="1"/>
</dbReference>
<evidence type="ECO:0000313" key="5">
    <source>
        <dbReference type="EMBL" id="AOM84102.1"/>
    </source>
</evidence>
<evidence type="ECO:0000256" key="3">
    <source>
        <dbReference type="HAMAP-Rule" id="MF_00580"/>
    </source>
</evidence>
<dbReference type="Gene3D" id="2.30.33.40">
    <property type="entry name" value="GroES chaperonin"/>
    <property type="match status" value="1"/>
</dbReference>
<protein>
    <recommendedName>
        <fullName evidence="3">Co-chaperonin GroES</fullName>
    </recommendedName>
    <alternativeName>
        <fullName evidence="3">10 kDa chaperonin</fullName>
    </alternativeName>
    <alternativeName>
        <fullName evidence="3">Chaperonin-10</fullName>
        <shortName evidence="3">Cpn10</shortName>
    </alternativeName>
</protein>
<dbReference type="PANTHER" id="PTHR10772">
    <property type="entry name" value="10 KDA HEAT SHOCK PROTEIN"/>
    <property type="match status" value="1"/>
</dbReference>
<dbReference type="PROSITE" id="PS00681">
    <property type="entry name" value="CHAPERONINS_CPN10"/>
    <property type="match status" value="1"/>
</dbReference>
<dbReference type="NCBIfam" id="NF001527">
    <property type="entry name" value="PRK00364.1-2"/>
    <property type="match status" value="1"/>
</dbReference>
<dbReference type="Pfam" id="PF00166">
    <property type="entry name" value="Cpn10"/>
    <property type="match status" value="1"/>
</dbReference>
<dbReference type="NCBIfam" id="NF001530">
    <property type="entry name" value="PRK00364.1-6"/>
    <property type="match status" value="1"/>
</dbReference>
<gene>
    <name evidence="3 5" type="primary">groS</name>
    <name evidence="3" type="synonym">groES</name>
    <name evidence="5" type="ORF">BBEV_2765</name>
</gene>
<dbReference type="InterPro" id="IPR011032">
    <property type="entry name" value="GroES-like_sf"/>
</dbReference>
<dbReference type="GO" id="GO:0051087">
    <property type="term" value="F:protein-folding chaperone binding"/>
    <property type="evidence" value="ECO:0007669"/>
    <property type="project" value="TreeGrafter"/>
</dbReference>
<dbReference type="HAMAP" id="MF_00580">
    <property type="entry name" value="CH10"/>
    <property type="match status" value="1"/>
</dbReference>
<proteinExistence type="inferred from homology"/>
<reference evidence="5 6" key="1">
    <citation type="submission" date="2015-08" db="EMBL/GenBank/DDBJ databases">
        <title>The complete genome sequence of Bacillus beveridgei MLTeJB.</title>
        <authorList>
            <person name="Hanson T.E."/>
            <person name="Mesa C."/>
            <person name="Basesman S.M."/>
            <person name="Oremland R.S."/>
        </authorList>
    </citation>
    <scope>NUCLEOTIDE SEQUENCE [LARGE SCALE GENOMIC DNA]</scope>
    <source>
        <strain evidence="5 6">MLTeJB</strain>
    </source>
</reference>
<dbReference type="RefSeq" id="WP_069366012.1">
    <property type="nucleotide sequence ID" value="NZ_CP012502.1"/>
</dbReference>
<dbReference type="GO" id="GO:0005524">
    <property type="term" value="F:ATP binding"/>
    <property type="evidence" value="ECO:0007669"/>
    <property type="project" value="InterPro"/>
</dbReference>
<dbReference type="Proteomes" id="UP000094463">
    <property type="component" value="Chromosome"/>
</dbReference>
<evidence type="ECO:0000256" key="2">
    <source>
        <dbReference type="ARBA" id="ARBA00023186"/>
    </source>
</evidence>
<evidence type="ECO:0000256" key="4">
    <source>
        <dbReference type="RuleBase" id="RU000535"/>
    </source>
</evidence>
<dbReference type="SMART" id="SM00883">
    <property type="entry name" value="Cpn10"/>
    <property type="match status" value="1"/>
</dbReference>
<dbReference type="GO" id="GO:0044183">
    <property type="term" value="F:protein folding chaperone"/>
    <property type="evidence" value="ECO:0007669"/>
    <property type="project" value="InterPro"/>
</dbReference>
<dbReference type="STRING" id="632773.BBEV_2765"/>
<dbReference type="CDD" id="cd00320">
    <property type="entry name" value="cpn10"/>
    <property type="match status" value="1"/>
</dbReference>
<dbReference type="PATRIC" id="fig|632773.3.peg.2905"/>
<dbReference type="PRINTS" id="PR00297">
    <property type="entry name" value="CHAPERONIN10"/>
</dbReference>
<comment type="subcellular location">
    <subcellularLocation>
        <location evidence="3">Cytoplasm</location>
    </subcellularLocation>
</comment>
<evidence type="ECO:0000313" key="6">
    <source>
        <dbReference type="Proteomes" id="UP000094463"/>
    </source>
</evidence>
<dbReference type="NCBIfam" id="NF001531">
    <property type="entry name" value="PRK00364.2-2"/>
    <property type="match status" value="1"/>
</dbReference>
<comment type="subunit">
    <text evidence="3">Heptamer of 7 subunits arranged in a ring. Interacts with the chaperonin GroEL.</text>
</comment>
<dbReference type="FunFam" id="2.30.33.40:FF:000001">
    <property type="entry name" value="10 kDa chaperonin"/>
    <property type="match status" value="1"/>
</dbReference>
<organism evidence="5 6">
    <name type="scientific">Salisediminibacterium beveridgei</name>
    <dbReference type="NCBI Taxonomy" id="632773"/>
    <lineage>
        <taxon>Bacteria</taxon>
        <taxon>Bacillati</taxon>
        <taxon>Bacillota</taxon>
        <taxon>Bacilli</taxon>
        <taxon>Bacillales</taxon>
        <taxon>Bacillaceae</taxon>
        <taxon>Salisediminibacterium</taxon>
    </lineage>
</organism>